<dbReference type="EMBL" id="CP060776">
    <property type="protein sequence ID" value="QQK44478.1"/>
    <property type="molecule type" value="Genomic_DNA"/>
</dbReference>
<dbReference type="GeneID" id="90953082"/>
<sequence length="130" mass="15240">MCDTYEHRGTKARYTFNSSGVYYGLCTVLLYKAIGCDLRYPLDACGYHKLEDSTEEYPIRADHCTISVDLDIKTTFFYAGQPASVRSNSNRTLICRKEQWKKKIRKKDMIQKPDRKAPQHRTPKKQRKPR</sequence>
<proteinExistence type="predicted"/>
<accession>A0A7T6XNF1</accession>
<name>A0A7T6XNF1_PENDI</name>
<evidence type="ECO:0000313" key="3">
    <source>
        <dbReference type="Proteomes" id="UP000595662"/>
    </source>
</evidence>
<organism evidence="2 3">
    <name type="scientific">Penicillium digitatum</name>
    <name type="common">Green mold</name>
    <dbReference type="NCBI Taxonomy" id="36651"/>
    <lineage>
        <taxon>Eukaryota</taxon>
        <taxon>Fungi</taxon>
        <taxon>Dikarya</taxon>
        <taxon>Ascomycota</taxon>
        <taxon>Pezizomycotina</taxon>
        <taxon>Eurotiomycetes</taxon>
        <taxon>Eurotiomycetidae</taxon>
        <taxon>Eurotiales</taxon>
        <taxon>Aspergillaceae</taxon>
        <taxon>Penicillium</taxon>
    </lineage>
</organism>
<feature type="compositionally biased region" description="Basic residues" evidence="1">
    <location>
        <begin position="118"/>
        <end position="130"/>
    </location>
</feature>
<protein>
    <submittedName>
        <fullName evidence="2">Uncharacterized protein</fullName>
    </submittedName>
</protein>
<dbReference type="Proteomes" id="UP000595662">
    <property type="component" value="Chromosome 3"/>
</dbReference>
<dbReference type="RefSeq" id="XP_065957027.1">
    <property type="nucleotide sequence ID" value="XM_066101944.1"/>
</dbReference>
<feature type="region of interest" description="Disordered" evidence="1">
    <location>
        <begin position="101"/>
        <end position="130"/>
    </location>
</feature>
<evidence type="ECO:0000313" key="2">
    <source>
        <dbReference type="EMBL" id="QQK44478.1"/>
    </source>
</evidence>
<feature type="compositionally biased region" description="Basic and acidic residues" evidence="1">
    <location>
        <begin position="107"/>
        <end position="117"/>
    </location>
</feature>
<evidence type="ECO:0000256" key="1">
    <source>
        <dbReference type="SAM" id="MobiDB-lite"/>
    </source>
</evidence>
<reference evidence="2 3" key="1">
    <citation type="submission" date="2020-08" db="EMBL/GenBank/DDBJ databases">
        <title>The completed genome sequence of the pathogenic ascomycete fungus Penicillium digitatum.</title>
        <authorList>
            <person name="Wang M."/>
        </authorList>
    </citation>
    <scope>NUCLEOTIDE SEQUENCE [LARGE SCALE GENOMIC DNA]</scope>
    <source>
        <strain evidence="2 3">PdW03</strain>
    </source>
</reference>
<dbReference type="AlphaFoldDB" id="A0A7T6XNF1"/>
<gene>
    <name evidence="2" type="ORF">Pdw03_8379</name>
</gene>